<evidence type="ECO:0000256" key="3">
    <source>
        <dbReference type="ARBA" id="ARBA00022737"/>
    </source>
</evidence>
<dbReference type="InterPro" id="IPR056858">
    <property type="entry name" value="VSR_TRX"/>
</dbReference>
<keyword evidence="6" id="KW-0325">Glycoprotein</keyword>
<reference evidence="9" key="1">
    <citation type="submission" date="2022-06" db="EMBL/GenBank/DDBJ databases">
        <title>Uncovering the hologenomic basis of an extraordinary plant invasion.</title>
        <authorList>
            <person name="Bieker V.C."/>
            <person name="Martin M.D."/>
            <person name="Gilbert T."/>
            <person name="Hodgins K."/>
            <person name="Battlay P."/>
            <person name="Petersen B."/>
            <person name="Wilson J."/>
        </authorList>
    </citation>
    <scope>NUCLEOTIDE SEQUENCE</scope>
    <source>
        <strain evidence="9">AA19_3_7</strain>
        <tissue evidence="9">Leaf</tissue>
    </source>
</reference>
<dbReference type="AlphaFoldDB" id="A0AAD5C7Q5"/>
<keyword evidence="5" id="KW-0472">Membrane</keyword>
<evidence type="ECO:0000313" key="10">
    <source>
        <dbReference type="Proteomes" id="UP001206925"/>
    </source>
</evidence>
<keyword evidence="10" id="KW-1185">Reference proteome</keyword>
<keyword evidence="1" id="KW-0812">Transmembrane</keyword>
<dbReference type="PANTHER" id="PTHR22702:SF1">
    <property type="entry name" value="PROTEASE-ASSOCIATED DOMAIN-CONTAINING PROTEIN 1"/>
    <property type="match status" value="1"/>
</dbReference>
<keyword evidence="2" id="KW-0732">Signal</keyword>
<dbReference type="EMBL" id="JAMZMK010009257">
    <property type="protein sequence ID" value="KAI7736500.1"/>
    <property type="molecule type" value="Genomic_DNA"/>
</dbReference>
<dbReference type="GO" id="GO:0012505">
    <property type="term" value="C:endomembrane system"/>
    <property type="evidence" value="ECO:0007669"/>
    <property type="project" value="UniProtKB-SubCell"/>
</dbReference>
<protein>
    <recommendedName>
        <fullName evidence="8">Vacuolar sorting receptor thioredoxin-like domain-containing protein</fullName>
    </recommendedName>
</protein>
<evidence type="ECO:0000256" key="4">
    <source>
        <dbReference type="ARBA" id="ARBA00022989"/>
    </source>
</evidence>
<comment type="subcellular location">
    <subcellularLocation>
        <location evidence="7">Endomembrane system</location>
        <topology evidence="7">Single-pass type I membrane protein</topology>
    </subcellularLocation>
</comment>
<sequence length="193" mass="21754">MNVSSTSFGPITMTSKGYDGKDVVVQNLRQACFYKVANKTGKPWLWWDYVTDFSIRCLMKNKKYTKECADEVIKLLGEFIKHSMLWIIDTPKNIDSVLTQSCHKKYTLGGLGDCSQEAKGIVMDIQMPGHLIPNKDEQDVLDDCFGSISVQGVMTSETRRRQLVCFNKKRAKQVLIVAIMKSGPVLDVGLDHI</sequence>
<name>A0AAD5C7Q5_AMBAR</name>
<organism evidence="9 10">
    <name type="scientific">Ambrosia artemisiifolia</name>
    <name type="common">Common ragweed</name>
    <dbReference type="NCBI Taxonomy" id="4212"/>
    <lineage>
        <taxon>Eukaryota</taxon>
        <taxon>Viridiplantae</taxon>
        <taxon>Streptophyta</taxon>
        <taxon>Embryophyta</taxon>
        <taxon>Tracheophyta</taxon>
        <taxon>Spermatophyta</taxon>
        <taxon>Magnoliopsida</taxon>
        <taxon>eudicotyledons</taxon>
        <taxon>Gunneridae</taxon>
        <taxon>Pentapetalae</taxon>
        <taxon>asterids</taxon>
        <taxon>campanulids</taxon>
        <taxon>Asterales</taxon>
        <taxon>Asteraceae</taxon>
        <taxon>Asteroideae</taxon>
        <taxon>Heliantheae alliance</taxon>
        <taxon>Heliantheae</taxon>
        <taxon>Ambrosia</taxon>
    </lineage>
</organism>
<keyword evidence="3" id="KW-0677">Repeat</keyword>
<evidence type="ECO:0000256" key="5">
    <source>
        <dbReference type="ARBA" id="ARBA00023136"/>
    </source>
</evidence>
<evidence type="ECO:0000256" key="1">
    <source>
        <dbReference type="ARBA" id="ARBA00022692"/>
    </source>
</evidence>
<evidence type="ECO:0000256" key="7">
    <source>
        <dbReference type="ARBA" id="ARBA00046288"/>
    </source>
</evidence>
<keyword evidence="4" id="KW-1133">Transmembrane helix</keyword>
<comment type="caution">
    <text evidence="9">The sequence shown here is derived from an EMBL/GenBank/DDBJ whole genome shotgun (WGS) entry which is preliminary data.</text>
</comment>
<evidence type="ECO:0000259" key="8">
    <source>
        <dbReference type="Pfam" id="PF25011"/>
    </source>
</evidence>
<gene>
    <name evidence="9" type="ORF">M8C21_000484</name>
</gene>
<dbReference type="Pfam" id="PF25011">
    <property type="entry name" value="VSR_TRX"/>
    <property type="match status" value="1"/>
</dbReference>
<dbReference type="PANTHER" id="PTHR22702">
    <property type="entry name" value="PROTEASE-ASSOCIATED DOMAIN-CONTAINING PROTEIN"/>
    <property type="match status" value="1"/>
</dbReference>
<evidence type="ECO:0000313" key="9">
    <source>
        <dbReference type="EMBL" id="KAI7736500.1"/>
    </source>
</evidence>
<feature type="domain" description="Vacuolar sorting receptor thioredoxin-like" evidence="8">
    <location>
        <begin position="13"/>
        <end position="83"/>
    </location>
</feature>
<dbReference type="Proteomes" id="UP001206925">
    <property type="component" value="Unassembled WGS sequence"/>
</dbReference>
<evidence type="ECO:0000256" key="2">
    <source>
        <dbReference type="ARBA" id="ARBA00022729"/>
    </source>
</evidence>
<accession>A0AAD5C7Q5</accession>
<proteinExistence type="predicted"/>
<evidence type="ECO:0000256" key="6">
    <source>
        <dbReference type="ARBA" id="ARBA00023180"/>
    </source>
</evidence>